<evidence type="ECO:0000256" key="8">
    <source>
        <dbReference type="ARBA" id="ARBA00022840"/>
    </source>
</evidence>
<dbReference type="GO" id="GO:0005524">
    <property type="term" value="F:ATP binding"/>
    <property type="evidence" value="ECO:0007669"/>
    <property type="project" value="UniProtKB-KW"/>
</dbReference>
<keyword evidence="4" id="KW-0808">Transferase</keyword>
<name>A0AAG5D727_ANOAO</name>
<dbReference type="GO" id="GO:0005829">
    <property type="term" value="C:cytosol"/>
    <property type="evidence" value="ECO:0007669"/>
    <property type="project" value="TreeGrafter"/>
</dbReference>
<dbReference type="Gene3D" id="3.30.200.20">
    <property type="entry name" value="Phosphorylase Kinase, domain 1"/>
    <property type="match status" value="1"/>
</dbReference>
<dbReference type="InterPro" id="IPR008266">
    <property type="entry name" value="Tyr_kinase_AS"/>
</dbReference>
<keyword evidence="8" id="KW-0067">ATP-binding</keyword>
<dbReference type="GO" id="GO:0070525">
    <property type="term" value="P:tRNA threonylcarbamoyladenosine metabolic process"/>
    <property type="evidence" value="ECO:0007669"/>
    <property type="project" value="TreeGrafter"/>
</dbReference>
<keyword evidence="6" id="KW-0547">Nucleotide-binding</keyword>
<sequence>MEGQTESKAPEQLLKQGAEGKLYIGSYKGKQCLVKERFEKKYRHPALDRQLTRQRIKAEQKAFQRCAAAGVVTPALYGVDLEQRKVFMEYLEKARTAKDFIDELTASAEAQESARLKSLADHIGKVVGILHKNNIVHGDLTTSNMLLDPIDSEETLPYRLVTIDFGLSHFSDNTENKGVDLYVLERAILSAHSQLPNLFGMILKTYREHNTNRCDETIAKYEEDIYSTKLLGGMIEKCLSIVRAGNVTLNSGHFEPCLSEVIYSSVNILLLSAAYHHFGTFLSESLRNGKANTMEIKEIKPFSTESLDKTDSRHIYPSVDAVTTATFPVSLLAATSELLHKLRSIATRIFFTIELLLSVLNIFNCSAKRTLKPNPMITELICHGSSR</sequence>
<dbReference type="EnsemblMetazoa" id="ENSAATROPT007433">
    <property type="protein sequence ID" value="ENSAATROPP006659"/>
    <property type="gene ID" value="ENSAATROPG006050"/>
</dbReference>
<dbReference type="SMART" id="SM00220">
    <property type="entry name" value="S_TKc"/>
    <property type="match status" value="1"/>
</dbReference>
<evidence type="ECO:0000256" key="5">
    <source>
        <dbReference type="ARBA" id="ARBA00022694"/>
    </source>
</evidence>
<dbReference type="GO" id="GO:0008033">
    <property type="term" value="P:tRNA processing"/>
    <property type="evidence" value="ECO:0007669"/>
    <property type="project" value="UniProtKB-KW"/>
</dbReference>
<evidence type="ECO:0000256" key="2">
    <source>
        <dbReference type="ARBA" id="ARBA00012513"/>
    </source>
</evidence>
<evidence type="ECO:0000313" key="12">
    <source>
        <dbReference type="EnsemblMetazoa" id="ENSAATROPP006659"/>
    </source>
</evidence>
<dbReference type="Proteomes" id="UP000075880">
    <property type="component" value="Unassembled WGS sequence"/>
</dbReference>
<dbReference type="PANTHER" id="PTHR12209">
    <property type="entry name" value="NON-SPECIFIC SERINE/THREONINE PROTEIN KINASE"/>
    <property type="match status" value="1"/>
</dbReference>
<feature type="domain" description="Protein kinase" evidence="11">
    <location>
        <begin position="8"/>
        <end position="303"/>
    </location>
</feature>
<proteinExistence type="inferred from homology"/>
<organism evidence="12 13">
    <name type="scientific">Anopheles atroparvus</name>
    <name type="common">European mosquito</name>
    <dbReference type="NCBI Taxonomy" id="41427"/>
    <lineage>
        <taxon>Eukaryota</taxon>
        <taxon>Metazoa</taxon>
        <taxon>Ecdysozoa</taxon>
        <taxon>Arthropoda</taxon>
        <taxon>Hexapoda</taxon>
        <taxon>Insecta</taxon>
        <taxon>Pterygota</taxon>
        <taxon>Neoptera</taxon>
        <taxon>Endopterygota</taxon>
        <taxon>Diptera</taxon>
        <taxon>Nematocera</taxon>
        <taxon>Culicoidea</taxon>
        <taxon>Culicidae</taxon>
        <taxon>Anophelinae</taxon>
        <taxon>Anopheles</taxon>
    </lineage>
</organism>
<dbReference type="Pfam" id="PF00069">
    <property type="entry name" value="Pkinase"/>
    <property type="match status" value="1"/>
</dbReference>
<evidence type="ECO:0000256" key="9">
    <source>
        <dbReference type="ARBA" id="ARBA00047899"/>
    </source>
</evidence>
<comment type="similarity">
    <text evidence="1">Belongs to the protein kinase superfamily. BUD32 family.</text>
</comment>
<comment type="catalytic activity">
    <reaction evidence="9">
        <text>L-threonyl-[protein] + ATP = O-phospho-L-threonyl-[protein] + ADP + H(+)</text>
        <dbReference type="Rhea" id="RHEA:46608"/>
        <dbReference type="Rhea" id="RHEA-COMP:11060"/>
        <dbReference type="Rhea" id="RHEA-COMP:11605"/>
        <dbReference type="ChEBI" id="CHEBI:15378"/>
        <dbReference type="ChEBI" id="CHEBI:30013"/>
        <dbReference type="ChEBI" id="CHEBI:30616"/>
        <dbReference type="ChEBI" id="CHEBI:61977"/>
        <dbReference type="ChEBI" id="CHEBI:456216"/>
        <dbReference type="EC" id="2.7.11.1"/>
    </reaction>
</comment>
<evidence type="ECO:0000256" key="3">
    <source>
        <dbReference type="ARBA" id="ARBA00022527"/>
    </source>
</evidence>
<keyword evidence="3" id="KW-0723">Serine/threonine-protein kinase</keyword>
<dbReference type="GO" id="GO:0000408">
    <property type="term" value="C:EKC/KEOPS complex"/>
    <property type="evidence" value="ECO:0007669"/>
    <property type="project" value="TreeGrafter"/>
</dbReference>
<evidence type="ECO:0000313" key="13">
    <source>
        <dbReference type="Proteomes" id="UP000075880"/>
    </source>
</evidence>
<dbReference type="PROSITE" id="PS00109">
    <property type="entry name" value="PROTEIN_KINASE_TYR"/>
    <property type="match status" value="1"/>
</dbReference>
<dbReference type="Gene3D" id="1.10.510.10">
    <property type="entry name" value="Transferase(Phosphotransferase) domain 1"/>
    <property type="match status" value="1"/>
</dbReference>
<dbReference type="InterPro" id="IPR011009">
    <property type="entry name" value="Kinase-like_dom_sf"/>
</dbReference>
<accession>A0AAG5D727</accession>
<keyword evidence="13" id="KW-1185">Reference proteome</keyword>
<dbReference type="FunFam" id="3.30.200.20:FF:000201">
    <property type="entry name" value="TP53-regulating kinase isoform X1"/>
    <property type="match status" value="1"/>
</dbReference>
<dbReference type="EC" id="2.7.11.1" evidence="2"/>
<evidence type="ECO:0000256" key="10">
    <source>
        <dbReference type="ARBA" id="ARBA00048679"/>
    </source>
</evidence>
<keyword evidence="5" id="KW-0819">tRNA processing</keyword>
<dbReference type="PROSITE" id="PS50011">
    <property type="entry name" value="PROTEIN_KINASE_DOM"/>
    <property type="match status" value="1"/>
</dbReference>
<dbReference type="GO" id="GO:0005634">
    <property type="term" value="C:nucleus"/>
    <property type="evidence" value="ECO:0007669"/>
    <property type="project" value="TreeGrafter"/>
</dbReference>
<dbReference type="GO" id="GO:0004674">
    <property type="term" value="F:protein serine/threonine kinase activity"/>
    <property type="evidence" value="ECO:0007669"/>
    <property type="project" value="UniProtKB-KW"/>
</dbReference>
<dbReference type="AlphaFoldDB" id="A0AAG5D727"/>
<dbReference type="SUPFAM" id="SSF56112">
    <property type="entry name" value="Protein kinase-like (PK-like)"/>
    <property type="match status" value="1"/>
</dbReference>
<reference evidence="12" key="1">
    <citation type="submission" date="2024-04" db="UniProtKB">
        <authorList>
            <consortium name="EnsemblMetazoa"/>
        </authorList>
    </citation>
    <scope>IDENTIFICATION</scope>
    <source>
        <strain evidence="12">EBRO</strain>
    </source>
</reference>
<dbReference type="InterPro" id="IPR000719">
    <property type="entry name" value="Prot_kinase_dom"/>
</dbReference>
<evidence type="ECO:0000256" key="7">
    <source>
        <dbReference type="ARBA" id="ARBA00022777"/>
    </source>
</evidence>
<evidence type="ECO:0000256" key="6">
    <source>
        <dbReference type="ARBA" id="ARBA00022741"/>
    </source>
</evidence>
<evidence type="ECO:0000256" key="1">
    <source>
        <dbReference type="ARBA" id="ARBA00010630"/>
    </source>
</evidence>
<keyword evidence="7" id="KW-0418">Kinase</keyword>
<evidence type="ECO:0000259" key="11">
    <source>
        <dbReference type="PROSITE" id="PS50011"/>
    </source>
</evidence>
<evidence type="ECO:0000256" key="4">
    <source>
        <dbReference type="ARBA" id="ARBA00022679"/>
    </source>
</evidence>
<comment type="catalytic activity">
    <reaction evidence="10">
        <text>L-seryl-[protein] + ATP = O-phospho-L-seryl-[protein] + ADP + H(+)</text>
        <dbReference type="Rhea" id="RHEA:17989"/>
        <dbReference type="Rhea" id="RHEA-COMP:9863"/>
        <dbReference type="Rhea" id="RHEA-COMP:11604"/>
        <dbReference type="ChEBI" id="CHEBI:15378"/>
        <dbReference type="ChEBI" id="CHEBI:29999"/>
        <dbReference type="ChEBI" id="CHEBI:30616"/>
        <dbReference type="ChEBI" id="CHEBI:83421"/>
        <dbReference type="ChEBI" id="CHEBI:456216"/>
        <dbReference type="EC" id="2.7.11.1"/>
    </reaction>
</comment>
<dbReference type="PANTHER" id="PTHR12209:SF0">
    <property type="entry name" value="EKC_KEOPS COMPLEX SUBUNIT TP53RK"/>
    <property type="match status" value="1"/>
</dbReference>
<dbReference type="NCBIfam" id="TIGR03724">
    <property type="entry name" value="arch_bud32"/>
    <property type="match status" value="1"/>
</dbReference>
<dbReference type="InterPro" id="IPR022495">
    <property type="entry name" value="Bud32"/>
</dbReference>
<protein>
    <recommendedName>
        <fullName evidence="2">non-specific serine/threonine protein kinase</fullName>
        <ecNumber evidence="2">2.7.11.1</ecNumber>
    </recommendedName>
</protein>